<proteinExistence type="predicted"/>
<organism evidence="5 6">
    <name type="scientific">Odoribacter splanchnicus</name>
    <dbReference type="NCBI Taxonomy" id="28118"/>
    <lineage>
        <taxon>Bacteria</taxon>
        <taxon>Pseudomonadati</taxon>
        <taxon>Bacteroidota</taxon>
        <taxon>Bacteroidia</taxon>
        <taxon>Bacteroidales</taxon>
        <taxon>Odoribacteraceae</taxon>
        <taxon>Odoribacter</taxon>
    </lineage>
</organism>
<dbReference type="GeneID" id="61274702"/>
<feature type="chain" id="PRO_5033415894" evidence="2">
    <location>
        <begin position="22"/>
        <end position="425"/>
    </location>
</feature>
<dbReference type="PANTHER" id="PTHR32234:SF0">
    <property type="entry name" value="THIOL:DISULFIDE INTERCHANGE PROTEIN DSBD"/>
    <property type="match status" value="1"/>
</dbReference>
<sequence length="425" mass="48299">MKQLKLLFVGLLLVAANGLFAQITFTEGTFEEALAKAKAEKKNLFIDFYANWCGPCKVMAAQVFTIPPVGDYFNEHFINCKLDCDAAANKEVVKRYKVESLPTLMFLDSKGEVLRTLVGAVTPDVLMLEAQIATGEELPFEKLYEKSRKEKKNTELQQKLLIRAPHFIGTQNGYNQEKWKVRIDALFPEYLKTKKLENMINPTDFTILSLYHPEMEKQDGIFDFVVKNYDRYGEAVDKETVQNYLIGLYNTYILRLCSTGKTDYRQALGRIGGDLRAIYAGMPFGDLTAVEAVTLLADSYFNLFRHNLPLFFENMDKYFAGAGKALSINDYTQPIEDLYGIYQGNPPDNARPMLIQWLDRALTFDMTAQLRARLLMLLAENQQKTGDSAKAKQSLNQAFIVCAGIPEEAVKVQLQNMIREKLNDL</sequence>
<dbReference type="Pfam" id="PF00085">
    <property type="entry name" value="Thioredoxin"/>
    <property type="match status" value="1"/>
</dbReference>
<dbReference type="EMBL" id="QRYC01000008">
    <property type="protein sequence ID" value="RGU56800.1"/>
    <property type="molecule type" value="Genomic_DNA"/>
</dbReference>
<dbReference type="OMA" id="YNQAFAE"/>
<dbReference type="SUPFAM" id="SSF52833">
    <property type="entry name" value="Thioredoxin-like"/>
    <property type="match status" value="1"/>
</dbReference>
<evidence type="ECO:0000313" key="4">
    <source>
        <dbReference type="EMBL" id="RGU56800.1"/>
    </source>
</evidence>
<dbReference type="PROSITE" id="PS51352">
    <property type="entry name" value="THIOREDOXIN_2"/>
    <property type="match status" value="1"/>
</dbReference>
<dbReference type="Proteomes" id="UP000284243">
    <property type="component" value="Unassembled WGS sequence"/>
</dbReference>
<dbReference type="RefSeq" id="WP_013611715.1">
    <property type="nucleotide sequence ID" value="NZ_JADMUD010000023.1"/>
</dbReference>
<keyword evidence="1" id="KW-0676">Redox-active center</keyword>
<dbReference type="GO" id="GO:0015035">
    <property type="term" value="F:protein-disulfide reductase activity"/>
    <property type="evidence" value="ECO:0007669"/>
    <property type="project" value="TreeGrafter"/>
</dbReference>
<evidence type="ECO:0000313" key="6">
    <source>
        <dbReference type="Proteomes" id="UP000283426"/>
    </source>
</evidence>
<feature type="signal peptide" evidence="2">
    <location>
        <begin position="1"/>
        <end position="21"/>
    </location>
</feature>
<comment type="caution">
    <text evidence="5">The sequence shown here is derived from an EMBL/GenBank/DDBJ whole genome shotgun (WGS) entry which is preliminary data.</text>
</comment>
<dbReference type="GO" id="GO:0045454">
    <property type="term" value="P:cell redox homeostasis"/>
    <property type="evidence" value="ECO:0007669"/>
    <property type="project" value="TreeGrafter"/>
</dbReference>
<dbReference type="PROSITE" id="PS00194">
    <property type="entry name" value="THIOREDOXIN_1"/>
    <property type="match status" value="1"/>
</dbReference>
<evidence type="ECO:0000313" key="7">
    <source>
        <dbReference type="Proteomes" id="UP000284243"/>
    </source>
</evidence>
<gene>
    <name evidence="5" type="ORF">DWW24_17880</name>
    <name evidence="4" type="ORF">DWW57_07990</name>
</gene>
<keyword evidence="2" id="KW-0732">Signal</keyword>
<name>A0A412W709_9BACT</name>
<dbReference type="Gene3D" id="3.40.30.10">
    <property type="entry name" value="Glutaredoxin"/>
    <property type="match status" value="1"/>
</dbReference>
<accession>A0A412W709</accession>
<dbReference type="InterPro" id="IPR036249">
    <property type="entry name" value="Thioredoxin-like_sf"/>
</dbReference>
<dbReference type="InterPro" id="IPR013766">
    <property type="entry name" value="Thioredoxin_domain"/>
</dbReference>
<dbReference type="InterPro" id="IPR017937">
    <property type="entry name" value="Thioredoxin_CS"/>
</dbReference>
<reference evidence="6 7" key="1">
    <citation type="submission" date="2018-08" db="EMBL/GenBank/DDBJ databases">
        <title>A genome reference for cultivated species of the human gut microbiota.</title>
        <authorList>
            <person name="Zou Y."/>
            <person name="Xue W."/>
            <person name="Luo G."/>
        </authorList>
    </citation>
    <scope>NUCLEOTIDE SEQUENCE [LARGE SCALE GENOMIC DNA]</scope>
    <source>
        <strain evidence="5 6">AF14-6AC</strain>
        <strain evidence="4 7">AF16-14</strain>
    </source>
</reference>
<feature type="domain" description="Thioredoxin" evidence="3">
    <location>
        <begin position="11"/>
        <end position="137"/>
    </location>
</feature>
<protein>
    <submittedName>
        <fullName evidence="5">DUF255 domain-containing protein</fullName>
    </submittedName>
</protein>
<evidence type="ECO:0000256" key="2">
    <source>
        <dbReference type="SAM" id="SignalP"/>
    </source>
</evidence>
<dbReference type="AlphaFoldDB" id="A0A412W709"/>
<dbReference type="CDD" id="cd02947">
    <property type="entry name" value="TRX_family"/>
    <property type="match status" value="1"/>
</dbReference>
<dbReference type="PANTHER" id="PTHR32234">
    <property type="entry name" value="THIOL:DISULFIDE INTERCHANGE PROTEIN DSBD"/>
    <property type="match status" value="1"/>
</dbReference>
<evidence type="ECO:0000256" key="1">
    <source>
        <dbReference type="ARBA" id="ARBA00023284"/>
    </source>
</evidence>
<dbReference type="EMBL" id="QRYW01000047">
    <property type="protein sequence ID" value="RGV19681.1"/>
    <property type="molecule type" value="Genomic_DNA"/>
</dbReference>
<evidence type="ECO:0000313" key="5">
    <source>
        <dbReference type="EMBL" id="RGV19681.1"/>
    </source>
</evidence>
<evidence type="ECO:0000259" key="3">
    <source>
        <dbReference type="PROSITE" id="PS51352"/>
    </source>
</evidence>
<dbReference type="Proteomes" id="UP000283426">
    <property type="component" value="Unassembled WGS sequence"/>
</dbReference>